<comment type="caution">
    <text evidence="2">The sequence shown here is derived from an EMBL/GenBank/DDBJ whole genome shotgun (WGS) entry which is preliminary data.</text>
</comment>
<feature type="region of interest" description="Disordered" evidence="1">
    <location>
        <begin position="1"/>
        <end position="24"/>
    </location>
</feature>
<dbReference type="EMBL" id="JAJJMB010008870">
    <property type="protein sequence ID" value="KAI3920090.1"/>
    <property type="molecule type" value="Genomic_DNA"/>
</dbReference>
<name>A0AAD4SRU6_9MAGN</name>
<sequence length="162" mass="18151">MKSSLPVKESIEDEEEGEESDRGSQIRYVSSLRVNPSTDPYVSATTGSPDVISHKVSLYYKDILFKLFSIICPVTHSLYGIPYTSSFSASHSLYDWIDHSTDSFGIIRPDDSAAKIVIEKLGIQTTKNDLIVQELSERIGTSHFKLSEFLKESIARIEAMLK</sequence>
<keyword evidence="3" id="KW-1185">Reference proteome</keyword>
<dbReference type="AlphaFoldDB" id="A0AAD4SRU6"/>
<organism evidence="2 3">
    <name type="scientific">Papaver atlanticum</name>
    <dbReference type="NCBI Taxonomy" id="357466"/>
    <lineage>
        <taxon>Eukaryota</taxon>
        <taxon>Viridiplantae</taxon>
        <taxon>Streptophyta</taxon>
        <taxon>Embryophyta</taxon>
        <taxon>Tracheophyta</taxon>
        <taxon>Spermatophyta</taxon>
        <taxon>Magnoliopsida</taxon>
        <taxon>Ranunculales</taxon>
        <taxon>Papaveraceae</taxon>
        <taxon>Papaveroideae</taxon>
        <taxon>Papaver</taxon>
    </lineage>
</organism>
<protein>
    <submittedName>
        <fullName evidence="2">Uncharacterized protein</fullName>
    </submittedName>
</protein>
<proteinExistence type="predicted"/>
<evidence type="ECO:0000313" key="3">
    <source>
        <dbReference type="Proteomes" id="UP001202328"/>
    </source>
</evidence>
<reference evidence="2" key="1">
    <citation type="submission" date="2022-04" db="EMBL/GenBank/DDBJ databases">
        <title>A functionally conserved STORR gene fusion in Papaver species that diverged 16.8 million years ago.</title>
        <authorList>
            <person name="Catania T."/>
        </authorList>
    </citation>
    <scope>NUCLEOTIDE SEQUENCE</scope>
    <source>
        <strain evidence="2">S-188037</strain>
    </source>
</reference>
<accession>A0AAD4SRU6</accession>
<evidence type="ECO:0000256" key="1">
    <source>
        <dbReference type="SAM" id="MobiDB-lite"/>
    </source>
</evidence>
<evidence type="ECO:0000313" key="2">
    <source>
        <dbReference type="EMBL" id="KAI3920090.1"/>
    </source>
</evidence>
<dbReference type="Proteomes" id="UP001202328">
    <property type="component" value="Unassembled WGS sequence"/>
</dbReference>
<gene>
    <name evidence="2" type="ORF">MKW98_001346</name>
</gene>